<accession>A0A832DPA1</accession>
<gene>
    <name evidence="2" type="ORF">ENS56_12320</name>
</gene>
<evidence type="ECO:0000259" key="1">
    <source>
        <dbReference type="Pfam" id="PF18935"/>
    </source>
</evidence>
<feature type="domain" description="DUF5683" evidence="1">
    <location>
        <begin position="59"/>
        <end position="117"/>
    </location>
</feature>
<proteinExistence type="predicted"/>
<comment type="caution">
    <text evidence="2">The sequence shown here is derived from an EMBL/GenBank/DDBJ whole genome shotgun (WGS) entry which is preliminary data.</text>
</comment>
<sequence length="287" mass="32802">MLKNSLLFTLFIFTVLSFPQQSDENNLSGNLAYDSKILLQEYKSLEAQPLNLQQPSDRKSPILAGLFSAIIPGSGELYAGEYWKAVIFGALEAGLITAAIVYNNKGDSKTEEFENYADNVTDNSGWSVVRYAQWINQYKDKNIQIDPDPNKKPWQRVSWEELNNVEREIQGFSHTLARHGEQQYYEMIGKYHQFSPGWWDFNGGSNNSDISQSFKYYSGLRGDANNFYNMSTAAVIGIYINHFLSALDAVWSTVQFNKNLAVKVRMDSYQLSDKTEFFPAVYLNYNL</sequence>
<evidence type="ECO:0000313" key="2">
    <source>
        <dbReference type="EMBL" id="HGT48816.1"/>
    </source>
</evidence>
<organism evidence="2">
    <name type="scientific">Ignavibacterium album</name>
    <dbReference type="NCBI Taxonomy" id="591197"/>
    <lineage>
        <taxon>Bacteria</taxon>
        <taxon>Pseudomonadati</taxon>
        <taxon>Ignavibacteriota</taxon>
        <taxon>Ignavibacteria</taxon>
        <taxon>Ignavibacteriales</taxon>
        <taxon>Ignavibacteriaceae</taxon>
        <taxon>Ignavibacterium</taxon>
    </lineage>
</organism>
<dbReference type="EMBL" id="DSVI01000019">
    <property type="protein sequence ID" value="HGT48816.1"/>
    <property type="molecule type" value="Genomic_DNA"/>
</dbReference>
<name>A0A832DPA1_9BACT</name>
<dbReference type="InterPro" id="IPR043738">
    <property type="entry name" value="DUF5683"/>
</dbReference>
<reference evidence="2" key="1">
    <citation type="journal article" date="2020" name="mSystems">
        <title>Genome- and Community-Level Interaction Insights into Carbon Utilization and Element Cycling Functions of Hydrothermarchaeota in Hydrothermal Sediment.</title>
        <authorList>
            <person name="Zhou Z."/>
            <person name="Liu Y."/>
            <person name="Xu W."/>
            <person name="Pan J."/>
            <person name="Luo Z.H."/>
            <person name="Li M."/>
        </authorList>
    </citation>
    <scope>NUCLEOTIDE SEQUENCE [LARGE SCALE GENOMIC DNA]</scope>
    <source>
        <strain evidence="2">SpSt-500</strain>
    </source>
</reference>
<protein>
    <recommendedName>
        <fullName evidence="1">DUF5683 domain-containing protein</fullName>
    </recommendedName>
</protein>
<dbReference type="Pfam" id="PF18935">
    <property type="entry name" value="DUF5683"/>
    <property type="match status" value="1"/>
</dbReference>
<dbReference type="AlphaFoldDB" id="A0A832DPA1"/>